<evidence type="ECO:0000313" key="3">
    <source>
        <dbReference type="Proteomes" id="UP000448575"/>
    </source>
</evidence>
<dbReference type="RefSeq" id="WP_161025867.1">
    <property type="nucleotide sequence ID" value="NZ_WWCJ01000008.1"/>
</dbReference>
<feature type="region of interest" description="Disordered" evidence="1">
    <location>
        <begin position="35"/>
        <end position="67"/>
    </location>
</feature>
<feature type="compositionally biased region" description="Low complexity" evidence="1">
    <location>
        <begin position="167"/>
        <end position="190"/>
    </location>
</feature>
<dbReference type="EMBL" id="WWCJ01000008">
    <property type="protein sequence ID" value="MYN02875.1"/>
    <property type="molecule type" value="Genomic_DNA"/>
</dbReference>
<name>A0A6N9HJA3_9BURK</name>
<protein>
    <submittedName>
        <fullName evidence="2">DUF3106 domain-containing protein</fullName>
    </submittedName>
</protein>
<dbReference type="Pfam" id="PF11304">
    <property type="entry name" value="DUF3106"/>
    <property type="match status" value="1"/>
</dbReference>
<gene>
    <name evidence="2" type="ORF">GTP41_12270</name>
</gene>
<feature type="non-terminal residue" evidence="2">
    <location>
        <position position="223"/>
    </location>
</feature>
<organism evidence="2 3">
    <name type="scientific">Pseudoduganella guangdongensis</name>
    <dbReference type="NCBI Taxonomy" id="2692179"/>
    <lineage>
        <taxon>Bacteria</taxon>
        <taxon>Pseudomonadati</taxon>
        <taxon>Pseudomonadota</taxon>
        <taxon>Betaproteobacteria</taxon>
        <taxon>Burkholderiales</taxon>
        <taxon>Oxalobacteraceae</taxon>
        <taxon>Telluria group</taxon>
        <taxon>Pseudoduganella</taxon>
    </lineage>
</organism>
<proteinExistence type="predicted"/>
<feature type="region of interest" description="Disordered" evidence="1">
    <location>
        <begin position="167"/>
        <end position="223"/>
    </location>
</feature>
<reference evidence="2 3" key="1">
    <citation type="submission" date="2019-12" db="EMBL/GenBank/DDBJ databases">
        <title>Novel species isolated from a subtropical stream in China.</title>
        <authorList>
            <person name="Lu H."/>
        </authorList>
    </citation>
    <scope>NUCLEOTIDE SEQUENCE [LARGE SCALE GENOMIC DNA]</scope>
    <source>
        <strain evidence="2 3">DS3</strain>
    </source>
</reference>
<keyword evidence="3" id="KW-1185">Reference proteome</keyword>
<evidence type="ECO:0000313" key="2">
    <source>
        <dbReference type="EMBL" id="MYN02875.1"/>
    </source>
</evidence>
<dbReference type="Proteomes" id="UP000448575">
    <property type="component" value="Unassembled WGS sequence"/>
</dbReference>
<dbReference type="AlphaFoldDB" id="A0A6N9HJA3"/>
<comment type="caution">
    <text evidence="2">The sequence shown here is derived from an EMBL/GenBank/DDBJ whole genome shotgun (WGS) entry which is preliminary data.</text>
</comment>
<feature type="compositionally biased region" description="Low complexity" evidence="1">
    <location>
        <begin position="35"/>
        <end position="52"/>
    </location>
</feature>
<evidence type="ECO:0000256" key="1">
    <source>
        <dbReference type="SAM" id="MobiDB-lite"/>
    </source>
</evidence>
<accession>A0A6N9HJA3</accession>
<dbReference type="InterPro" id="IPR021455">
    <property type="entry name" value="DUF3106"/>
</dbReference>
<sequence length="223" mass="23376">MARVSGRKKWIAGAIALLGAGIAAAVWLVSRPASHANSAPSTATATADAAKPVGEKPHWSDLKPAQQQALAPLQSTWEELGPVRKQKWISIANRLAKMKPAEKARVQERMHEWIALTPAERKSVRENFARAQKKATPPAQRAAEWEQYKNLPEETKKALAEAGAAKKAQVAKTPTPAQAAARTPAPVKAAGHGLVPAPGTVPPIGLPQGSPAVVPPGSAQGAV</sequence>